<evidence type="ECO:0000256" key="1">
    <source>
        <dbReference type="SAM" id="MobiDB-lite"/>
    </source>
</evidence>
<dbReference type="Proteomes" id="UP000007842">
    <property type="component" value="Chromosome"/>
</dbReference>
<feature type="compositionally biased region" description="Basic and acidic residues" evidence="1">
    <location>
        <begin position="22"/>
        <end position="44"/>
    </location>
</feature>
<dbReference type="HOGENOM" id="CLU_3222494_0_0_11"/>
<protein>
    <submittedName>
        <fullName evidence="2">Uncharacterized protein</fullName>
    </submittedName>
</protein>
<keyword evidence="3" id="KW-1185">Reference proteome</keyword>
<evidence type="ECO:0000313" key="2">
    <source>
        <dbReference type="EMBL" id="AEW97352.1"/>
    </source>
</evidence>
<feature type="region of interest" description="Disordered" evidence="1">
    <location>
        <begin position="21"/>
        <end position="44"/>
    </location>
</feature>
<name>G8X0W3_STREN</name>
<dbReference type="EMBL" id="CP003219">
    <property type="protein sequence ID" value="AEW97352.1"/>
    <property type="molecule type" value="Genomic_DNA"/>
</dbReference>
<dbReference type="KEGG" id="scy:SCATT_49810"/>
<gene>
    <name evidence="2" type="ordered locus">SCATT_49810</name>
</gene>
<accession>G8X0W3</accession>
<sequence length="44" mass="4879">MRRSGRLAGIFVPLAVTVSSPAHDDRTSSRERDVFSGRALVRDH</sequence>
<reference evidence="3" key="1">
    <citation type="submission" date="2011-12" db="EMBL/GenBank/DDBJ databases">
        <title>Complete genome sequence of Streptomyces cattleya strain DSM 46488.</title>
        <authorList>
            <person name="Ou H.-Y."/>
            <person name="Li P."/>
            <person name="Zhao C."/>
            <person name="O'Hagan D."/>
            <person name="Deng Z."/>
        </authorList>
    </citation>
    <scope>NUCLEOTIDE SEQUENCE [LARGE SCALE GENOMIC DNA]</scope>
    <source>
        <strain evidence="3">ATCC 35852 / DSM 46488 / JCM 4925 / NBRC 14057 / NRRL 8057</strain>
    </source>
</reference>
<dbReference type="AlphaFoldDB" id="G8X0W3"/>
<proteinExistence type="predicted"/>
<dbReference type="STRING" id="1003195.SCATT_49810"/>
<evidence type="ECO:0000313" key="3">
    <source>
        <dbReference type="Proteomes" id="UP000007842"/>
    </source>
</evidence>
<organism evidence="2 3">
    <name type="scientific">Streptantibioticus cattleyicolor (strain ATCC 35852 / DSM 46488 / JCM 4925 / NBRC 14057 / NRRL 8057)</name>
    <name type="common">Streptomyces cattleya</name>
    <dbReference type="NCBI Taxonomy" id="1003195"/>
    <lineage>
        <taxon>Bacteria</taxon>
        <taxon>Bacillati</taxon>
        <taxon>Actinomycetota</taxon>
        <taxon>Actinomycetes</taxon>
        <taxon>Kitasatosporales</taxon>
        <taxon>Streptomycetaceae</taxon>
        <taxon>Streptantibioticus</taxon>
    </lineage>
</organism>